<evidence type="ECO:0000256" key="2">
    <source>
        <dbReference type="ARBA" id="ARBA00006003"/>
    </source>
</evidence>
<evidence type="ECO:0000313" key="12">
    <source>
        <dbReference type="Proteomes" id="UP001181693"/>
    </source>
</evidence>
<evidence type="ECO:0008006" key="13">
    <source>
        <dbReference type="Google" id="ProtNLM"/>
    </source>
</evidence>
<keyword evidence="3" id="KW-0328">Glycosyltransferase</keyword>
<proteinExistence type="inferred from homology"/>
<dbReference type="CDD" id="cd23982">
    <property type="entry name" value="GT29_ST3GAL4"/>
    <property type="match status" value="1"/>
</dbReference>
<dbReference type="InterPro" id="IPR038578">
    <property type="entry name" value="GT29-like_sf"/>
</dbReference>
<dbReference type="PANTHER" id="PTHR13713">
    <property type="entry name" value="SIALYLTRANSFERASE"/>
    <property type="match status" value="1"/>
</dbReference>
<dbReference type="Pfam" id="PF00777">
    <property type="entry name" value="Glyco_transf_29"/>
    <property type="match status" value="1"/>
</dbReference>
<dbReference type="AlphaFoldDB" id="A0AAV2ZQ15"/>
<gene>
    <name evidence="11" type="ORF">GDO54_004001</name>
</gene>
<evidence type="ECO:0000256" key="9">
    <source>
        <dbReference type="ARBA" id="ARBA00023136"/>
    </source>
</evidence>
<reference evidence="11" key="1">
    <citation type="thesis" date="2020" institute="ProQuest LLC" country="789 East Eisenhower Parkway, Ann Arbor, MI, USA">
        <title>Comparative Genomics and Chromosome Evolution.</title>
        <authorList>
            <person name="Mudd A.B."/>
        </authorList>
    </citation>
    <scope>NUCLEOTIDE SEQUENCE</scope>
    <source>
        <strain evidence="11">1538</strain>
        <tissue evidence="11">Blood</tissue>
    </source>
</reference>
<dbReference type="InterPro" id="IPR001675">
    <property type="entry name" value="Glyco_trans_29"/>
</dbReference>
<dbReference type="GO" id="GO:0003836">
    <property type="term" value="F:beta-galactoside (CMP) alpha-2,3-sialyltransferase activity"/>
    <property type="evidence" value="ECO:0007669"/>
    <property type="project" value="TreeGrafter"/>
</dbReference>
<dbReference type="PANTHER" id="PTHR13713:SF57">
    <property type="entry name" value="CMP-N-ACETYLNEURAMINATE-BETA-GALACTOSAMIDE-ALPHA-2,3-SIALYLTRANSFERASE 4"/>
    <property type="match status" value="1"/>
</dbReference>
<keyword evidence="7" id="KW-1133">Transmembrane helix</keyword>
<keyword evidence="12" id="KW-1185">Reference proteome</keyword>
<comment type="similarity">
    <text evidence="2">Belongs to the glycosyltransferase 29 family.</text>
</comment>
<keyword evidence="6" id="KW-0735">Signal-anchor</keyword>
<evidence type="ECO:0000256" key="6">
    <source>
        <dbReference type="ARBA" id="ARBA00022968"/>
    </source>
</evidence>
<comment type="caution">
    <text evidence="11">The sequence shown here is derived from an EMBL/GenBank/DDBJ whole genome shotgun (WGS) entry which is preliminary data.</text>
</comment>
<name>A0AAV2ZQ15_PYXAD</name>
<evidence type="ECO:0000256" key="5">
    <source>
        <dbReference type="ARBA" id="ARBA00022692"/>
    </source>
</evidence>
<dbReference type="InterPro" id="IPR051142">
    <property type="entry name" value="Glycosyltransferase_29"/>
</dbReference>
<comment type="subcellular location">
    <subcellularLocation>
        <location evidence="1">Golgi apparatus membrane</location>
        <topology evidence="1">Single-pass type II membrane protein</topology>
    </subcellularLocation>
</comment>
<dbReference type="FunFam" id="3.90.1480.20:FF:000015">
    <property type="entry name" value="Lactosylceramide alpha-2,3-sialyltransferase"/>
    <property type="match status" value="1"/>
</dbReference>
<evidence type="ECO:0000256" key="4">
    <source>
        <dbReference type="ARBA" id="ARBA00022679"/>
    </source>
</evidence>
<dbReference type="Proteomes" id="UP001181693">
    <property type="component" value="Unassembled WGS sequence"/>
</dbReference>
<evidence type="ECO:0000256" key="1">
    <source>
        <dbReference type="ARBA" id="ARBA00004323"/>
    </source>
</evidence>
<evidence type="ECO:0000313" key="11">
    <source>
        <dbReference type="EMBL" id="DBA16624.1"/>
    </source>
</evidence>
<evidence type="ECO:0000256" key="8">
    <source>
        <dbReference type="ARBA" id="ARBA00023034"/>
    </source>
</evidence>
<keyword evidence="8" id="KW-0333">Golgi apparatus</keyword>
<keyword evidence="5" id="KW-0812">Transmembrane</keyword>
<keyword evidence="9" id="KW-0472">Membrane</keyword>
<organism evidence="11 12">
    <name type="scientific">Pyxicephalus adspersus</name>
    <name type="common">African bullfrog</name>
    <dbReference type="NCBI Taxonomy" id="30357"/>
    <lineage>
        <taxon>Eukaryota</taxon>
        <taxon>Metazoa</taxon>
        <taxon>Chordata</taxon>
        <taxon>Craniata</taxon>
        <taxon>Vertebrata</taxon>
        <taxon>Euteleostomi</taxon>
        <taxon>Amphibia</taxon>
        <taxon>Batrachia</taxon>
        <taxon>Anura</taxon>
        <taxon>Neobatrachia</taxon>
        <taxon>Ranoidea</taxon>
        <taxon>Pyxicephalidae</taxon>
        <taxon>Pyxicephalinae</taxon>
        <taxon>Pyxicephalus</taxon>
    </lineage>
</organism>
<accession>A0AAV2ZQ15</accession>
<dbReference type="GO" id="GO:0000139">
    <property type="term" value="C:Golgi membrane"/>
    <property type="evidence" value="ECO:0007669"/>
    <property type="project" value="UniProtKB-SubCell"/>
</dbReference>
<protein>
    <recommendedName>
        <fullName evidence="13">ST3 beta-galactoside alpha-2,3-sialyltransferase 4</fullName>
    </recommendedName>
</protein>
<dbReference type="Gene3D" id="3.90.1480.20">
    <property type="entry name" value="Glycosyl transferase family 29"/>
    <property type="match status" value="1"/>
</dbReference>
<dbReference type="GO" id="GO:0047288">
    <property type="term" value="F:beta-D-galactosyl-(1-&gt;3)-N-acetyl-beta-D-galactosaminide alpha-2,3- sialyltransferase"/>
    <property type="evidence" value="ECO:0007669"/>
    <property type="project" value="TreeGrafter"/>
</dbReference>
<sequence length="278" mass="31738">MCTPGQVASRASLVISNYSRNHSVFLGLSDYFWATTQSKFPLPYGTKGSGKLQCKRCIVVGSGYRMKNSSLGDIIDTYDIVIRLNNAPVHKYEKDVGSKTTLRFFYPESAFFDPVLDNNPDTLMVLVPFKNLDIQWLKTILNDEKRINRGFWKKPPIIWNVKSQNIRILNPYFMQIAATKLLGYIEKNNKKPTTGMLAITFALHFCDVVDIAGFGYPALSNKKEPIHYYEKVTLKSMAVSGHNITLEAIAIGNPLQNRLIHNLTYFFFLYFNFYSATR</sequence>
<dbReference type="EMBL" id="DYDO01000011">
    <property type="protein sequence ID" value="DBA16624.1"/>
    <property type="molecule type" value="Genomic_DNA"/>
</dbReference>
<dbReference type="GO" id="GO:0009247">
    <property type="term" value="P:glycolipid biosynthetic process"/>
    <property type="evidence" value="ECO:0007669"/>
    <property type="project" value="TreeGrafter"/>
</dbReference>
<evidence type="ECO:0000256" key="10">
    <source>
        <dbReference type="ARBA" id="ARBA00023180"/>
    </source>
</evidence>
<evidence type="ECO:0000256" key="3">
    <source>
        <dbReference type="ARBA" id="ARBA00022676"/>
    </source>
</evidence>
<evidence type="ECO:0000256" key="7">
    <source>
        <dbReference type="ARBA" id="ARBA00022989"/>
    </source>
</evidence>
<keyword evidence="10" id="KW-0325">Glycoprotein</keyword>
<keyword evidence="4" id="KW-0808">Transferase</keyword>